<feature type="compositionally biased region" description="Low complexity" evidence="1">
    <location>
        <begin position="325"/>
        <end position="335"/>
    </location>
</feature>
<feature type="compositionally biased region" description="Polar residues" evidence="1">
    <location>
        <begin position="298"/>
        <end position="314"/>
    </location>
</feature>
<organism evidence="3 4">
    <name type="scientific">Curvularia clavata</name>
    <dbReference type="NCBI Taxonomy" id="95742"/>
    <lineage>
        <taxon>Eukaryota</taxon>
        <taxon>Fungi</taxon>
        <taxon>Dikarya</taxon>
        <taxon>Ascomycota</taxon>
        <taxon>Pezizomycotina</taxon>
        <taxon>Dothideomycetes</taxon>
        <taxon>Pleosporomycetidae</taxon>
        <taxon>Pleosporales</taxon>
        <taxon>Pleosporineae</taxon>
        <taxon>Pleosporaceae</taxon>
        <taxon>Curvularia</taxon>
    </lineage>
</organism>
<keyword evidence="4" id="KW-1185">Reference proteome</keyword>
<feature type="transmembrane region" description="Helical" evidence="2">
    <location>
        <begin position="80"/>
        <end position="100"/>
    </location>
</feature>
<name>A0A9Q9DR14_CURCL</name>
<feature type="transmembrane region" description="Helical" evidence="2">
    <location>
        <begin position="195"/>
        <end position="214"/>
    </location>
</feature>
<accession>A0A9Q9DR14</accession>
<protein>
    <submittedName>
        <fullName evidence="3">Uncharacterized protein</fullName>
    </submittedName>
</protein>
<evidence type="ECO:0000313" key="3">
    <source>
        <dbReference type="EMBL" id="USP75264.1"/>
    </source>
</evidence>
<keyword evidence="2" id="KW-0472">Membrane</keyword>
<sequence>MDALSVASAIIGIVDGATSVARQTYRLLTSVLFFTRHYGVVGWSLCLFENRSIWRVQVQILRSNNDMDAMNFKRAAQDECSIIAVASTIVAQIAITALSLDDLSRTPWVARGAFTFSLVSSLIAVYYATKQYCHLGRCLNAEDVRTWIRGKNIANARNRSRMALHLDLSTNAATQMSHENFLSSASVLTVSAPNILLDSSINSFLVGLGIYFGFVWTRNLDEVAGTKSSEAVFITYIVGLMVCYLVFALSSIVVADKSYVSEEDLVGETVTSRSFWAIRKRGFQNRDDESARGDEQHSTVQSTSSYEMASNSATEPGVSIDTLEGPAPGQGQQGGAAQIISIQEELVQVFREAARLRNESIIVDERLARLLEKLGRGTDG</sequence>
<feature type="transmembrane region" description="Helical" evidence="2">
    <location>
        <begin position="234"/>
        <end position="255"/>
    </location>
</feature>
<proteinExistence type="predicted"/>
<reference evidence="3" key="1">
    <citation type="submission" date="2021-12" db="EMBL/GenBank/DDBJ databases">
        <title>Curvularia clavata genome.</title>
        <authorList>
            <person name="Cao Y."/>
        </authorList>
    </citation>
    <scope>NUCLEOTIDE SEQUENCE</scope>
    <source>
        <strain evidence="3">Yc1106</strain>
    </source>
</reference>
<evidence type="ECO:0000256" key="1">
    <source>
        <dbReference type="SAM" id="MobiDB-lite"/>
    </source>
</evidence>
<evidence type="ECO:0000313" key="4">
    <source>
        <dbReference type="Proteomes" id="UP001056012"/>
    </source>
</evidence>
<feature type="transmembrane region" description="Helical" evidence="2">
    <location>
        <begin position="112"/>
        <end position="129"/>
    </location>
</feature>
<keyword evidence="2" id="KW-0812">Transmembrane</keyword>
<dbReference type="OrthoDB" id="4941332at2759"/>
<dbReference type="Proteomes" id="UP001056012">
    <property type="component" value="Chromosome 2"/>
</dbReference>
<feature type="compositionally biased region" description="Basic and acidic residues" evidence="1">
    <location>
        <begin position="287"/>
        <end position="297"/>
    </location>
</feature>
<evidence type="ECO:0000256" key="2">
    <source>
        <dbReference type="SAM" id="Phobius"/>
    </source>
</evidence>
<gene>
    <name evidence="3" type="ORF">yc1106_02538</name>
</gene>
<dbReference type="EMBL" id="CP089275">
    <property type="protein sequence ID" value="USP75264.1"/>
    <property type="molecule type" value="Genomic_DNA"/>
</dbReference>
<dbReference type="AlphaFoldDB" id="A0A9Q9DR14"/>
<feature type="region of interest" description="Disordered" evidence="1">
    <location>
        <begin position="287"/>
        <end position="335"/>
    </location>
</feature>
<keyword evidence="2" id="KW-1133">Transmembrane helix</keyword>
<dbReference type="VEuPathDB" id="FungiDB:yc1106_02538"/>